<dbReference type="InterPro" id="IPR036291">
    <property type="entry name" value="NAD(P)-bd_dom_sf"/>
</dbReference>
<dbReference type="RefSeq" id="WP_019824316.1">
    <property type="nucleotide sequence ID" value="NZ_AJZD02000331.1"/>
</dbReference>
<dbReference type="InterPro" id="IPR051604">
    <property type="entry name" value="Ergot_Alk_Oxidoreductase"/>
</dbReference>
<dbReference type="PANTHER" id="PTHR43162">
    <property type="match status" value="1"/>
</dbReference>
<organism evidence="2 3">
    <name type="scientific">Vibrio splendidus 12E03</name>
    <dbReference type="NCBI Taxonomy" id="1191305"/>
    <lineage>
        <taxon>Bacteria</taxon>
        <taxon>Pseudomonadati</taxon>
        <taxon>Pseudomonadota</taxon>
        <taxon>Gammaproteobacteria</taxon>
        <taxon>Vibrionales</taxon>
        <taxon>Vibrionaceae</taxon>
        <taxon>Vibrio</taxon>
    </lineage>
</organism>
<proteinExistence type="predicted"/>
<feature type="domain" description="NAD(P)-binding" evidence="1">
    <location>
        <begin position="72"/>
        <end position="190"/>
    </location>
</feature>
<evidence type="ECO:0000259" key="1">
    <source>
        <dbReference type="Pfam" id="PF13460"/>
    </source>
</evidence>
<reference evidence="2 3" key="1">
    <citation type="journal article" date="2012" name="Science">
        <title>Ecological populations of bacteria act as socially cohesive units of antibiotic production and resistance.</title>
        <authorList>
            <person name="Cordero O.X."/>
            <person name="Wildschutte H."/>
            <person name="Kirkup B."/>
            <person name="Proehl S."/>
            <person name="Ngo L."/>
            <person name="Hussain F."/>
            <person name="Le Roux F."/>
            <person name="Mincer T."/>
            <person name="Polz M.F."/>
        </authorList>
    </citation>
    <scope>NUCLEOTIDE SEQUENCE [LARGE SCALE GENOMIC DNA]</scope>
    <source>
        <strain evidence="2 3">12E03</strain>
    </source>
</reference>
<comment type="caution">
    <text evidence="2">The sequence shown here is derived from an EMBL/GenBank/DDBJ whole genome shotgun (WGS) entry which is preliminary data.</text>
</comment>
<dbReference type="PANTHER" id="PTHR43162:SF1">
    <property type="entry name" value="PRESTALK A DIFFERENTIATION PROTEIN A"/>
    <property type="match status" value="1"/>
</dbReference>
<dbReference type="Gene3D" id="3.40.50.720">
    <property type="entry name" value="NAD(P)-binding Rossmann-like Domain"/>
    <property type="match status" value="1"/>
</dbReference>
<evidence type="ECO:0000313" key="3">
    <source>
        <dbReference type="Proteomes" id="UP000094802"/>
    </source>
</evidence>
<gene>
    <name evidence="2" type="ORF">A142_01750</name>
</gene>
<sequence length="289" mass="31161">MASIFIVGAGWVGAPLSEHLEKHGNRVVVTKTTQAGADAIGSEQIPCEVFSFDSSDPQQTIGRLYSLLLENNTEIVIGSFPPGFRKGAGQEYADYWQQLTNACQKANIKKLIMVSSTTVYPTKPGVLNELDASLPLSTSDNENASSFSDNARIMLQAEQSVIDSGIDYTILRFSGLIGPSRHPSRFASKLKQVSTQAPANMLHLDDAIGAVDFAISQLHNEVVNVTTPNTVSKAEFYAAALKSANSSEPLPDVVDSPDKLISSKKILDLGYSFKFESTLDALHDGTIYS</sequence>
<dbReference type="InterPro" id="IPR016040">
    <property type="entry name" value="NAD(P)-bd_dom"/>
</dbReference>
<protein>
    <submittedName>
        <fullName evidence="2">NAD(P)-dependent oxidoreductase</fullName>
    </submittedName>
</protein>
<dbReference type="OrthoDB" id="751203at2"/>
<dbReference type="EMBL" id="AJZD02000331">
    <property type="protein sequence ID" value="OEF85962.1"/>
    <property type="molecule type" value="Genomic_DNA"/>
</dbReference>
<name>A0A1E5FC17_VIBSP</name>
<dbReference type="Pfam" id="PF13460">
    <property type="entry name" value="NAD_binding_10"/>
    <property type="match status" value="1"/>
</dbReference>
<accession>A0A1E5FC17</accession>
<evidence type="ECO:0000313" key="2">
    <source>
        <dbReference type="EMBL" id="OEF85962.1"/>
    </source>
</evidence>
<dbReference type="Proteomes" id="UP000094802">
    <property type="component" value="Unassembled WGS sequence"/>
</dbReference>
<dbReference type="SUPFAM" id="SSF51735">
    <property type="entry name" value="NAD(P)-binding Rossmann-fold domains"/>
    <property type="match status" value="1"/>
</dbReference>
<dbReference type="AlphaFoldDB" id="A0A1E5FC17"/>